<proteinExistence type="predicted"/>
<sequence length="71" mass="6963">MSLLSWAVRFVAAAVVWCSLLAAAVAVTLGGVLGVHPGPYEGGALVLACLLLAALASYVAVTGVPARAADA</sequence>
<evidence type="ECO:0000313" key="3">
    <source>
        <dbReference type="Proteomes" id="UP000628840"/>
    </source>
</evidence>
<name>A0A830FE36_9EURY</name>
<comment type="caution">
    <text evidence="2">The sequence shown here is derived from an EMBL/GenBank/DDBJ whole genome shotgun (WGS) entry which is preliminary data.</text>
</comment>
<dbReference type="AlphaFoldDB" id="A0A830FE36"/>
<keyword evidence="1" id="KW-1133">Transmembrane helix</keyword>
<evidence type="ECO:0000313" key="2">
    <source>
        <dbReference type="EMBL" id="GGL37548.1"/>
    </source>
</evidence>
<keyword evidence="3" id="KW-1185">Reference proteome</keyword>
<keyword evidence="1" id="KW-0812">Transmembrane</keyword>
<dbReference type="Proteomes" id="UP000628840">
    <property type="component" value="Unassembled WGS sequence"/>
</dbReference>
<keyword evidence="1" id="KW-0472">Membrane</keyword>
<evidence type="ECO:0000256" key="1">
    <source>
        <dbReference type="SAM" id="Phobius"/>
    </source>
</evidence>
<gene>
    <name evidence="2" type="ORF">GCM10009037_21390</name>
</gene>
<organism evidence="2 3">
    <name type="scientific">Halarchaeum grantii</name>
    <dbReference type="NCBI Taxonomy" id="1193105"/>
    <lineage>
        <taxon>Archaea</taxon>
        <taxon>Methanobacteriati</taxon>
        <taxon>Methanobacteriota</taxon>
        <taxon>Stenosarchaea group</taxon>
        <taxon>Halobacteria</taxon>
        <taxon>Halobacteriales</taxon>
        <taxon>Halobacteriaceae</taxon>
    </lineage>
</organism>
<dbReference type="RefSeq" id="WP_188883741.1">
    <property type="nucleotide sequence ID" value="NZ_BMPF01000003.1"/>
</dbReference>
<feature type="transmembrane region" description="Helical" evidence="1">
    <location>
        <begin position="42"/>
        <end position="61"/>
    </location>
</feature>
<protein>
    <submittedName>
        <fullName evidence="2">Uncharacterized protein</fullName>
    </submittedName>
</protein>
<accession>A0A830FE36</accession>
<dbReference type="EMBL" id="BMPF01000003">
    <property type="protein sequence ID" value="GGL37548.1"/>
    <property type="molecule type" value="Genomic_DNA"/>
</dbReference>
<reference evidence="2 3" key="1">
    <citation type="journal article" date="2019" name="Int. J. Syst. Evol. Microbiol.">
        <title>The Global Catalogue of Microorganisms (GCM) 10K type strain sequencing project: providing services to taxonomists for standard genome sequencing and annotation.</title>
        <authorList>
            <consortium name="The Broad Institute Genomics Platform"/>
            <consortium name="The Broad Institute Genome Sequencing Center for Infectious Disease"/>
            <person name="Wu L."/>
            <person name="Ma J."/>
        </authorList>
    </citation>
    <scope>NUCLEOTIDE SEQUENCE [LARGE SCALE GENOMIC DNA]</scope>
    <source>
        <strain evidence="2 3">JCM 19585</strain>
    </source>
</reference>